<keyword evidence="2 4" id="KW-0238">DNA-binding</keyword>
<proteinExistence type="predicted"/>
<evidence type="ECO:0000256" key="2">
    <source>
        <dbReference type="ARBA" id="ARBA00023125"/>
    </source>
</evidence>
<reference evidence="6 7" key="1">
    <citation type="journal article" date="2019" name="Nat. Microbiol.">
        <title>Mediterranean grassland soil C-N compound turnover is dependent on rainfall and depth, and is mediated by genomically divergent microorganisms.</title>
        <authorList>
            <person name="Diamond S."/>
            <person name="Andeer P.F."/>
            <person name="Li Z."/>
            <person name="Crits-Christoph A."/>
            <person name="Burstein D."/>
            <person name="Anantharaman K."/>
            <person name="Lane K.R."/>
            <person name="Thomas B.C."/>
            <person name="Pan C."/>
            <person name="Northen T.R."/>
            <person name="Banfield J.F."/>
        </authorList>
    </citation>
    <scope>NUCLEOTIDE SEQUENCE [LARGE SCALE GENOMIC DNA]</scope>
    <source>
        <strain evidence="6">NP_7</strain>
    </source>
</reference>
<dbReference type="EMBL" id="VBAO01000101">
    <property type="protein sequence ID" value="TMI82926.1"/>
    <property type="molecule type" value="Genomic_DNA"/>
</dbReference>
<dbReference type="Pfam" id="PF13305">
    <property type="entry name" value="TetR_C_33"/>
    <property type="match status" value="1"/>
</dbReference>
<dbReference type="Gene3D" id="1.10.357.10">
    <property type="entry name" value="Tetracycline Repressor, domain 2"/>
    <property type="match status" value="1"/>
</dbReference>
<organism evidence="6 7">
    <name type="scientific">Candidatus Segetimicrobium genomatis</name>
    <dbReference type="NCBI Taxonomy" id="2569760"/>
    <lineage>
        <taxon>Bacteria</taxon>
        <taxon>Bacillati</taxon>
        <taxon>Candidatus Sysuimicrobiota</taxon>
        <taxon>Candidatus Sysuimicrobiia</taxon>
        <taxon>Candidatus Sysuimicrobiales</taxon>
        <taxon>Candidatus Segetimicrobiaceae</taxon>
        <taxon>Candidatus Segetimicrobium</taxon>
    </lineage>
</organism>
<dbReference type="GO" id="GO:0003700">
    <property type="term" value="F:DNA-binding transcription factor activity"/>
    <property type="evidence" value="ECO:0007669"/>
    <property type="project" value="TreeGrafter"/>
</dbReference>
<dbReference type="InterPro" id="IPR050109">
    <property type="entry name" value="HTH-type_TetR-like_transc_reg"/>
</dbReference>
<keyword evidence="1" id="KW-0805">Transcription regulation</keyword>
<comment type="caution">
    <text evidence="6">The sequence shown here is derived from an EMBL/GenBank/DDBJ whole genome shotgun (WGS) entry which is preliminary data.</text>
</comment>
<name>A0A537JII8_9BACT</name>
<keyword evidence="3" id="KW-0804">Transcription</keyword>
<gene>
    <name evidence="6" type="ORF">E6H04_03895</name>
</gene>
<dbReference type="PROSITE" id="PS50977">
    <property type="entry name" value="HTH_TETR_2"/>
    <property type="match status" value="1"/>
</dbReference>
<feature type="domain" description="HTH tetR-type" evidence="5">
    <location>
        <begin position="12"/>
        <end position="72"/>
    </location>
</feature>
<dbReference type="SUPFAM" id="SSF46689">
    <property type="entry name" value="Homeodomain-like"/>
    <property type="match status" value="1"/>
</dbReference>
<dbReference type="Pfam" id="PF00440">
    <property type="entry name" value="TetR_N"/>
    <property type="match status" value="1"/>
</dbReference>
<accession>A0A537JII8</accession>
<dbReference type="SUPFAM" id="SSF48498">
    <property type="entry name" value="Tetracyclin repressor-like, C-terminal domain"/>
    <property type="match status" value="1"/>
</dbReference>
<protein>
    <submittedName>
        <fullName evidence="6">TetR/AcrR family transcriptional regulator</fullName>
    </submittedName>
</protein>
<sequence>MGVKERRDRERLGMRRAILDAAREIAAHEGWHAVTIRRIAEVIEYSPPTIYEYFPSKEALLVEVSHEAFGLLLGDLRGARDATPDPRERLRSMVAAYWAFVWKHPELYQVISGLGGVNVCEPGDECLHTEGTQVAELFREVLQTILPPANRTAEDLENKVMVIWSLFHGFTALLMAGRIPMEARDRALELGQQALGDLVSAW</sequence>
<dbReference type="PANTHER" id="PTHR30055">
    <property type="entry name" value="HTH-TYPE TRANSCRIPTIONAL REGULATOR RUTR"/>
    <property type="match status" value="1"/>
</dbReference>
<dbReference type="GO" id="GO:0000976">
    <property type="term" value="F:transcription cis-regulatory region binding"/>
    <property type="evidence" value="ECO:0007669"/>
    <property type="project" value="TreeGrafter"/>
</dbReference>
<dbReference type="PANTHER" id="PTHR30055:SF234">
    <property type="entry name" value="HTH-TYPE TRANSCRIPTIONAL REGULATOR BETI"/>
    <property type="match status" value="1"/>
</dbReference>
<dbReference type="PRINTS" id="PR00455">
    <property type="entry name" value="HTHTETR"/>
</dbReference>
<dbReference type="InterPro" id="IPR009057">
    <property type="entry name" value="Homeodomain-like_sf"/>
</dbReference>
<dbReference type="InterPro" id="IPR001647">
    <property type="entry name" value="HTH_TetR"/>
</dbReference>
<feature type="DNA-binding region" description="H-T-H motif" evidence="4">
    <location>
        <begin position="35"/>
        <end position="54"/>
    </location>
</feature>
<evidence type="ECO:0000256" key="3">
    <source>
        <dbReference type="ARBA" id="ARBA00023163"/>
    </source>
</evidence>
<evidence type="ECO:0000313" key="7">
    <source>
        <dbReference type="Proteomes" id="UP000320048"/>
    </source>
</evidence>
<evidence type="ECO:0000256" key="1">
    <source>
        <dbReference type="ARBA" id="ARBA00023015"/>
    </source>
</evidence>
<dbReference type="Proteomes" id="UP000320048">
    <property type="component" value="Unassembled WGS sequence"/>
</dbReference>
<evidence type="ECO:0000259" key="5">
    <source>
        <dbReference type="PROSITE" id="PS50977"/>
    </source>
</evidence>
<evidence type="ECO:0000256" key="4">
    <source>
        <dbReference type="PROSITE-ProRule" id="PRU00335"/>
    </source>
</evidence>
<dbReference type="InterPro" id="IPR036271">
    <property type="entry name" value="Tet_transcr_reg_TetR-rel_C_sf"/>
</dbReference>
<evidence type="ECO:0000313" key="6">
    <source>
        <dbReference type="EMBL" id="TMI82926.1"/>
    </source>
</evidence>
<dbReference type="AlphaFoldDB" id="A0A537JII8"/>
<dbReference type="InterPro" id="IPR025996">
    <property type="entry name" value="MT1864/Rv1816-like_C"/>
</dbReference>